<dbReference type="PROSITE" id="PS50943">
    <property type="entry name" value="HTH_CROC1"/>
    <property type="match status" value="1"/>
</dbReference>
<reference evidence="3" key="1">
    <citation type="journal article" date="2019" name="Int. J. Syst. Evol. Microbiol.">
        <title>The Global Catalogue of Microorganisms (GCM) 10K type strain sequencing project: providing services to taxonomists for standard genome sequencing and annotation.</title>
        <authorList>
            <consortium name="The Broad Institute Genomics Platform"/>
            <consortium name="The Broad Institute Genome Sequencing Center for Infectious Disease"/>
            <person name="Wu L."/>
            <person name="Ma J."/>
        </authorList>
    </citation>
    <scope>NUCLEOTIDE SEQUENCE [LARGE SCALE GENOMIC DNA]</scope>
    <source>
        <strain evidence="3">CGMCC 1.10832</strain>
    </source>
</reference>
<dbReference type="CDD" id="cd00093">
    <property type="entry name" value="HTH_XRE"/>
    <property type="match status" value="1"/>
</dbReference>
<proteinExistence type="predicted"/>
<evidence type="ECO:0000313" key="3">
    <source>
        <dbReference type="Proteomes" id="UP000636010"/>
    </source>
</evidence>
<dbReference type="EMBL" id="BMEC01000011">
    <property type="protein sequence ID" value="GGC45639.1"/>
    <property type="molecule type" value="Genomic_DNA"/>
</dbReference>
<dbReference type="Proteomes" id="UP000636010">
    <property type="component" value="Unassembled WGS sequence"/>
</dbReference>
<name>A0ABQ1MWF0_9BACT</name>
<dbReference type="Pfam" id="PF01381">
    <property type="entry name" value="HTH_3"/>
    <property type="match status" value="1"/>
</dbReference>
<dbReference type="SUPFAM" id="SSF47413">
    <property type="entry name" value="lambda repressor-like DNA-binding domains"/>
    <property type="match status" value="1"/>
</dbReference>
<protein>
    <recommendedName>
        <fullName evidence="1">HTH cro/C1-type domain-containing protein</fullName>
    </recommendedName>
</protein>
<dbReference type="InterPro" id="IPR001387">
    <property type="entry name" value="Cro/C1-type_HTH"/>
</dbReference>
<feature type="domain" description="HTH cro/C1-type" evidence="1">
    <location>
        <begin position="10"/>
        <end position="64"/>
    </location>
</feature>
<evidence type="ECO:0000259" key="1">
    <source>
        <dbReference type="PROSITE" id="PS50943"/>
    </source>
</evidence>
<organism evidence="2 3">
    <name type="scientific">Marivirga lumbricoides</name>
    <dbReference type="NCBI Taxonomy" id="1046115"/>
    <lineage>
        <taxon>Bacteria</taxon>
        <taxon>Pseudomonadati</taxon>
        <taxon>Bacteroidota</taxon>
        <taxon>Cytophagia</taxon>
        <taxon>Cytophagales</taxon>
        <taxon>Marivirgaceae</taxon>
        <taxon>Marivirga</taxon>
    </lineage>
</organism>
<gene>
    <name evidence="2" type="ORF">GCM10011506_34080</name>
</gene>
<evidence type="ECO:0000313" key="2">
    <source>
        <dbReference type="EMBL" id="GGC45639.1"/>
    </source>
</evidence>
<dbReference type="Gene3D" id="1.10.260.40">
    <property type="entry name" value="lambda repressor-like DNA-binding domains"/>
    <property type="match status" value="1"/>
</dbReference>
<dbReference type="InterPro" id="IPR010982">
    <property type="entry name" value="Lambda_DNA-bd_dom_sf"/>
</dbReference>
<sequence length="98" mass="11029">MTKSNNMLLIKELMKEKGISGKDLSQKMDITENSLSLIINGKRQPRYETLIQIADILQVDIRDLFKPTKTNEEATDLYAKNSAGEFVKVGAINSKLID</sequence>
<keyword evidence="3" id="KW-1185">Reference proteome</keyword>
<dbReference type="SMART" id="SM00530">
    <property type="entry name" value="HTH_XRE"/>
    <property type="match status" value="1"/>
</dbReference>
<comment type="caution">
    <text evidence="2">The sequence shown here is derived from an EMBL/GenBank/DDBJ whole genome shotgun (WGS) entry which is preliminary data.</text>
</comment>
<accession>A0ABQ1MWF0</accession>